<keyword evidence="5" id="KW-0804">Transcription</keyword>
<dbReference type="InterPro" id="IPR036388">
    <property type="entry name" value="WH-like_DNA-bd_sf"/>
</dbReference>
<comment type="caution">
    <text evidence="8">The sequence shown here is derived from an EMBL/GenBank/DDBJ whole genome shotgun (WGS) entry which is preliminary data.</text>
</comment>
<dbReference type="GO" id="GO:0006355">
    <property type="term" value="P:regulation of DNA-templated transcription"/>
    <property type="evidence" value="ECO:0007669"/>
    <property type="project" value="InterPro"/>
</dbReference>
<evidence type="ECO:0000313" key="8">
    <source>
        <dbReference type="EMBL" id="MBB4902770.1"/>
    </source>
</evidence>
<evidence type="ECO:0000259" key="7">
    <source>
        <dbReference type="PROSITE" id="PS51755"/>
    </source>
</evidence>
<sequence length="273" mass="29431">MDIRLLGPLAAEVDGVSIVPSAGKPRQILALLALQPGHIVPVPTLIEELWEKAPPRSAMTTLQTYVLTLRRNLGTAMGPGVPGAAKEVIATRHGGYLLQLPADRIDTGRYETLLAAGQDAAGDGDDERCATLLRQALDMWQGEPLADVPLGPVLSVEALRLRESRLVAVERRIDAELRLGRHGALLAELTALTARHPHHEGLHAQAMVALYRSGRRAAALEVYQRLRTRLVADLGVEPSPQLGRLQQAVLTVDPVLDRAAPARRGATFDLYAA</sequence>
<dbReference type="SMART" id="SM00862">
    <property type="entry name" value="Trans_reg_C"/>
    <property type="match status" value="1"/>
</dbReference>
<dbReference type="SMART" id="SM01043">
    <property type="entry name" value="BTAD"/>
    <property type="match status" value="1"/>
</dbReference>
<dbReference type="PANTHER" id="PTHR35807:SF1">
    <property type="entry name" value="TRANSCRIPTIONAL REGULATOR REDD"/>
    <property type="match status" value="1"/>
</dbReference>
<dbReference type="InterPro" id="IPR016032">
    <property type="entry name" value="Sig_transdc_resp-reg_C-effctor"/>
</dbReference>
<dbReference type="InterPro" id="IPR005158">
    <property type="entry name" value="BTAD"/>
</dbReference>
<dbReference type="InterPro" id="IPR011990">
    <property type="entry name" value="TPR-like_helical_dom_sf"/>
</dbReference>
<dbReference type="Pfam" id="PF00486">
    <property type="entry name" value="Trans_reg_C"/>
    <property type="match status" value="1"/>
</dbReference>
<evidence type="ECO:0000256" key="4">
    <source>
        <dbReference type="ARBA" id="ARBA00023125"/>
    </source>
</evidence>
<dbReference type="RefSeq" id="WP_184828310.1">
    <property type="nucleotide sequence ID" value="NZ_BMTI01000044.1"/>
</dbReference>
<keyword evidence="9" id="KW-1185">Reference proteome</keyword>
<dbReference type="InterPro" id="IPR051677">
    <property type="entry name" value="AfsR-DnrI-RedD_regulator"/>
</dbReference>
<evidence type="ECO:0000313" key="9">
    <source>
        <dbReference type="Proteomes" id="UP000579523"/>
    </source>
</evidence>
<dbReference type="InterPro" id="IPR001867">
    <property type="entry name" value="OmpR/PhoB-type_DNA-bd"/>
</dbReference>
<dbReference type="PANTHER" id="PTHR35807">
    <property type="entry name" value="TRANSCRIPTIONAL REGULATOR REDD-RELATED"/>
    <property type="match status" value="1"/>
</dbReference>
<proteinExistence type="inferred from homology"/>
<accession>A0A7W7PWX3</accession>
<feature type="domain" description="OmpR/PhoB-type" evidence="7">
    <location>
        <begin position="1"/>
        <end position="100"/>
    </location>
</feature>
<dbReference type="PROSITE" id="PS51755">
    <property type="entry name" value="OMPR_PHOB"/>
    <property type="match status" value="1"/>
</dbReference>
<dbReference type="CDD" id="cd15831">
    <property type="entry name" value="BTAD"/>
    <property type="match status" value="1"/>
</dbReference>
<evidence type="ECO:0000256" key="6">
    <source>
        <dbReference type="PROSITE-ProRule" id="PRU01091"/>
    </source>
</evidence>
<dbReference type="EMBL" id="JACHJI010000019">
    <property type="protein sequence ID" value="MBB4902770.1"/>
    <property type="molecule type" value="Genomic_DNA"/>
</dbReference>
<dbReference type="SUPFAM" id="SSF48452">
    <property type="entry name" value="TPR-like"/>
    <property type="match status" value="1"/>
</dbReference>
<dbReference type="GO" id="GO:0003677">
    <property type="term" value="F:DNA binding"/>
    <property type="evidence" value="ECO:0007669"/>
    <property type="project" value="UniProtKB-UniRule"/>
</dbReference>
<comment type="similarity">
    <text evidence="1">Belongs to the AfsR/DnrI/RedD regulatory family.</text>
</comment>
<keyword evidence="4 6" id="KW-0238">DNA-binding</keyword>
<protein>
    <submittedName>
        <fullName evidence="8">DNA-binding SARP family transcriptional activator</fullName>
    </submittedName>
</protein>
<evidence type="ECO:0000256" key="2">
    <source>
        <dbReference type="ARBA" id="ARBA00023012"/>
    </source>
</evidence>
<dbReference type="Gene3D" id="1.25.40.10">
    <property type="entry name" value="Tetratricopeptide repeat domain"/>
    <property type="match status" value="1"/>
</dbReference>
<organism evidence="8 9">
    <name type="scientific">Streptomyces griseomycini</name>
    <dbReference type="NCBI Taxonomy" id="66895"/>
    <lineage>
        <taxon>Bacteria</taxon>
        <taxon>Bacillati</taxon>
        <taxon>Actinomycetota</taxon>
        <taxon>Actinomycetes</taxon>
        <taxon>Kitasatosporales</taxon>
        <taxon>Streptomycetaceae</taxon>
        <taxon>Streptomyces</taxon>
    </lineage>
</organism>
<name>A0A7W7PWX3_9ACTN</name>
<dbReference type="Proteomes" id="UP000579523">
    <property type="component" value="Unassembled WGS sequence"/>
</dbReference>
<keyword evidence="3" id="KW-0805">Transcription regulation</keyword>
<reference evidence="8 9" key="1">
    <citation type="submission" date="2020-08" db="EMBL/GenBank/DDBJ databases">
        <title>Genomic Encyclopedia of Type Strains, Phase III (KMG-III): the genomes of soil and plant-associated and newly described type strains.</title>
        <authorList>
            <person name="Whitman W."/>
        </authorList>
    </citation>
    <scope>NUCLEOTIDE SEQUENCE [LARGE SCALE GENOMIC DNA]</scope>
    <source>
        <strain evidence="8 9">CECT 3273</strain>
    </source>
</reference>
<evidence type="ECO:0000256" key="3">
    <source>
        <dbReference type="ARBA" id="ARBA00023015"/>
    </source>
</evidence>
<evidence type="ECO:0000256" key="5">
    <source>
        <dbReference type="ARBA" id="ARBA00023163"/>
    </source>
</evidence>
<dbReference type="Gene3D" id="1.10.10.10">
    <property type="entry name" value="Winged helix-like DNA-binding domain superfamily/Winged helix DNA-binding domain"/>
    <property type="match status" value="1"/>
</dbReference>
<feature type="DNA-binding region" description="OmpR/PhoB-type" evidence="6">
    <location>
        <begin position="1"/>
        <end position="100"/>
    </location>
</feature>
<keyword evidence="2" id="KW-0902">Two-component regulatory system</keyword>
<dbReference type="AlphaFoldDB" id="A0A7W7PWX3"/>
<dbReference type="Pfam" id="PF03704">
    <property type="entry name" value="BTAD"/>
    <property type="match status" value="1"/>
</dbReference>
<dbReference type="SUPFAM" id="SSF46894">
    <property type="entry name" value="C-terminal effector domain of the bipartite response regulators"/>
    <property type="match status" value="1"/>
</dbReference>
<evidence type="ECO:0000256" key="1">
    <source>
        <dbReference type="ARBA" id="ARBA00005820"/>
    </source>
</evidence>
<gene>
    <name evidence="8" type="ORF">FHS37_006867</name>
</gene>
<dbReference type="GO" id="GO:0000160">
    <property type="term" value="P:phosphorelay signal transduction system"/>
    <property type="evidence" value="ECO:0007669"/>
    <property type="project" value="UniProtKB-KW"/>
</dbReference>